<keyword evidence="6 7" id="KW-0472">Membrane</keyword>
<comment type="subcellular location">
    <subcellularLocation>
        <location evidence="1">Cell membrane</location>
        <topology evidence="1">Multi-pass membrane protein</topology>
    </subcellularLocation>
</comment>
<feature type="domain" description="EccD-like transmembrane" evidence="8">
    <location>
        <begin position="127"/>
        <end position="440"/>
    </location>
</feature>
<evidence type="ECO:0000256" key="3">
    <source>
        <dbReference type="ARBA" id="ARBA00022475"/>
    </source>
</evidence>
<organism evidence="9 10">
    <name type="scientific">Amycolatopsis rhizosphaerae</name>
    <dbReference type="NCBI Taxonomy" id="2053003"/>
    <lineage>
        <taxon>Bacteria</taxon>
        <taxon>Bacillati</taxon>
        <taxon>Actinomycetota</taxon>
        <taxon>Actinomycetes</taxon>
        <taxon>Pseudonocardiales</taxon>
        <taxon>Pseudonocardiaceae</taxon>
        <taxon>Amycolatopsis</taxon>
    </lineage>
</organism>
<keyword evidence="4 7" id="KW-0812">Transmembrane</keyword>
<dbReference type="GO" id="GO:0005886">
    <property type="term" value="C:plasma membrane"/>
    <property type="evidence" value="ECO:0007669"/>
    <property type="project" value="UniProtKB-SubCell"/>
</dbReference>
<feature type="transmembrane region" description="Helical" evidence="7">
    <location>
        <begin position="420"/>
        <end position="438"/>
    </location>
</feature>
<keyword evidence="10" id="KW-1185">Reference proteome</keyword>
<feature type="transmembrane region" description="Helical" evidence="7">
    <location>
        <begin position="330"/>
        <end position="348"/>
    </location>
</feature>
<protein>
    <submittedName>
        <fullName evidence="9">Type VII secretion integral membrane protein EccD</fullName>
    </submittedName>
</protein>
<evidence type="ECO:0000313" key="10">
    <source>
        <dbReference type="Proteomes" id="UP000320011"/>
    </source>
</evidence>
<dbReference type="RefSeq" id="WP_144585656.1">
    <property type="nucleotide sequence ID" value="NZ_VJWX01000012.1"/>
</dbReference>
<gene>
    <name evidence="9" type="primary">eccD</name>
    <name evidence="9" type="ORF">FNH05_02745</name>
</gene>
<feature type="transmembrane region" description="Helical" evidence="7">
    <location>
        <begin position="149"/>
        <end position="168"/>
    </location>
</feature>
<dbReference type="OrthoDB" id="3326149at2"/>
<proteinExistence type="inferred from homology"/>
<sequence>MTTTESRGATEASQLTRITLVGPRHRIDLVLPSHERIGTLLPEMVAMVGHKTPDVLRGYQVSTIDGRVLEPGTSLRAAQVADGALLRIDPLTEAPPAPIVHDVSDELADDLARRRGRWAEGPRQWTATLTVAGAALLAARLALRALGPTAATVIGLVILAAGCAAALLGRRAVGLAILLAGAAIGMSTVPEWTASAALRSTLWTAGAAITVLVYSLATRQQRAGLFGAGTLLVLLGLWAALVAFRLPAERAAAVVAVLSVGVLGILPRAAMMISGLTHLDDRQGGGGTVARTTVESAVDSAHRGLALATVATAVSSALAGLTLAQAGNGWAIGLASLLVVTLLLRLRAFPLAAEVISLVMAALAVAVGLVVRWMTVAPTMWWGGAAVAVAIALAGLGVLGFEPEQHIRAQARQIADRLEALAVAALVPVAVGVFQVYAQLLHTF</sequence>
<dbReference type="Pfam" id="PF08817">
    <property type="entry name" value="YukD"/>
    <property type="match status" value="1"/>
</dbReference>
<evidence type="ECO:0000313" key="9">
    <source>
        <dbReference type="EMBL" id="TVT61601.1"/>
    </source>
</evidence>
<reference evidence="9 10" key="1">
    <citation type="submission" date="2019-07" db="EMBL/GenBank/DDBJ databases">
        <authorList>
            <person name="Duangmal K."/>
            <person name="Teo W.F.A."/>
        </authorList>
    </citation>
    <scope>NUCLEOTIDE SEQUENCE [LARGE SCALE GENOMIC DNA]</scope>
    <source>
        <strain evidence="9 10">TBRC 6029</strain>
    </source>
</reference>
<reference evidence="9 10" key="2">
    <citation type="submission" date="2019-08" db="EMBL/GenBank/DDBJ databases">
        <title>Amycolatopsis acidicola sp. nov., isolated from peat swamp forest soil.</title>
        <authorList>
            <person name="Srisuk N."/>
        </authorList>
    </citation>
    <scope>NUCLEOTIDE SEQUENCE [LARGE SCALE GENOMIC DNA]</scope>
    <source>
        <strain evidence="9 10">TBRC 6029</strain>
    </source>
</reference>
<dbReference type="InterPro" id="IPR024962">
    <property type="entry name" value="YukD-like"/>
</dbReference>
<accession>A0A558DKT6</accession>
<evidence type="ECO:0000256" key="5">
    <source>
        <dbReference type="ARBA" id="ARBA00022989"/>
    </source>
</evidence>
<name>A0A558DKT6_9PSEU</name>
<keyword evidence="5 7" id="KW-1133">Transmembrane helix</keyword>
<dbReference type="Gene3D" id="3.10.20.90">
    <property type="entry name" value="Phosphatidylinositol 3-kinase Catalytic Subunit, Chain A, domain 1"/>
    <property type="match status" value="1"/>
</dbReference>
<evidence type="ECO:0000256" key="6">
    <source>
        <dbReference type="ARBA" id="ARBA00023136"/>
    </source>
</evidence>
<feature type="transmembrane region" description="Helical" evidence="7">
    <location>
        <begin position="380"/>
        <end position="399"/>
    </location>
</feature>
<feature type="transmembrane region" description="Helical" evidence="7">
    <location>
        <begin position="175"/>
        <end position="194"/>
    </location>
</feature>
<evidence type="ECO:0000256" key="7">
    <source>
        <dbReference type="SAM" id="Phobius"/>
    </source>
</evidence>
<feature type="transmembrane region" description="Helical" evidence="7">
    <location>
        <begin position="250"/>
        <end position="266"/>
    </location>
</feature>
<dbReference type="AlphaFoldDB" id="A0A558DKT6"/>
<dbReference type="InterPro" id="IPR044049">
    <property type="entry name" value="EccD_transm"/>
</dbReference>
<evidence type="ECO:0000259" key="8">
    <source>
        <dbReference type="Pfam" id="PF19053"/>
    </source>
</evidence>
<feature type="transmembrane region" description="Helical" evidence="7">
    <location>
        <begin position="224"/>
        <end position="244"/>
    </location>
</feature>
<evidence type="ECO:0000256" key="1">
    <source>
        <dbReference type="ARBA" id="ARBA00004651"/>
    </source>
</evidence>
<feature type="transmembrane region" description="Helical" evidence="7">
    <location>
        <begin position="355"/>
        <end position="374"/>
    </location>
</feature>
<dbReference type="EMBL" id="VJWX01000012">
    <property type="protein sequence ID" value="TVT61601.1"/>
    <property type="molecule type" value="Genomic_DNA"/>
</dbReference>
<feature type="transmembrane region" description="Helical" evidence="7">
    <location>
        <begin position="200"/>
        <end position="217"/>
    </location>
</feature>
<comment type="similarity">
    <text evidence="2">Belongs to the EccD/Snm4 family.</text>
</comment>
<comment type="caution">
    <text evidence="9">The sequence shown here is derived from an EMBL/GenBank/DDBJ whole genome shotgun (WGS) entry which is preliminary data.</text>
</comment>
<keyword evidence="3" id="KW-1003">Cell membrane</keyword>
<dbReference type="NCBIfam" id="TIGR03920">
    <property type="entry name" value="T7SS_EccD"/>
    <property type="match status" value="1"/>
</dbReference>
<dbReference type="Proteomes" id="UP000320011">
    <property type="component" value="Unassembled WGS sequence"/>
</dbReference>
<dbReference type="Pfam" id="PF19053">
    <property type="entry name" value="EccD"/>
    <property type="match status" value="1"/>
</dbReference>
<evidence type="ECO:0000256" key="4">
    <source>
        <dbReference type="ARBA" id="ARBA00022692"/>
    </source>
</evidence>
<dbReference type="InterPro" id="IPR006707">
    <property type="entry name" value="T7SS_EccD"/>
</dbReference>
<evidence type="ECO:0000256" key="2">
    <source>
        <dbReference type="ARBA" id="ARBA00006162"/>
    </source>
</evidence>